<proteinExistence type="predicted"/>
<accession>A0A4Y4B8C7</accession>
<dbReference type="InterPro" id="IPR050266">
    <property type="entry name" value="AB_hydrolase_sf"/>
</dbReference>
<dbReference type="InterPro" id="IPR000073">
    <property type="entry name" value="AB_hydrolase_1"/>
</dbReference>
<dbReference type="RefSeq" id="WP_141386415.1">
    <property type="nucleotide sequence ID" value="NZ_BJNQ01000007.1"/>
</dbReference>
<dbReference type="PANTHER" id="PTHR43798">
    <property type="entry name" value="MONOACYLGLYCEROL LIPASE"/>
    <property type="match status" value="1"/>
</dbReference>
<dbReference type="PANTHER" id="PTHR43798:SF33">
    <property type="entry name" value="HYDROLASE, PUTATIVE (AFU_ORTHOLOGUE AFUA_2G14860)-RELATED"/>
    <property type="match status" value="1"/>
</dbReference>
<evidence type="ECO:0000313" key="2">
    <source>
        <dbReference type="EMBL" id="GEC75274.1"/>
    </source>
</evidence>
<dbReference type="InterPro" id="IPR029058">
    <property type="entry name" value="AB_hydrolase_fold"/>
</dbReference>
<dbReference type="AlphaFoldDB" id="A0A4Y4B8C7"/>
<dbReference type="EMBL" id="BJNQ01000007">
    <property type="protein sequence ID" value="GEC75274.1"/>
    <property type="molecule type" value="Genomic_DNA"/>
</dbReference>
<evidence type="ECO:0000259" key="1">
    <source>
        <dbReference type="Pfam" id="PF12697"/>
    </source>
</evidence>
<dbReference type="SUPFAM" id="SSF53474">
    <property type="entry name" value="alpha/beta-Hydrolases"/>
    <property type="match status" value="1"/>
</dbReference>
<dbReference type="GO" id="GO:0016787">
    <property type="term" value="F:hydrolase activity"/>
    <property type="evidence" value="ECO:0007669"/>
    <property type="project" value="UniProtKB-KW"/>
</dbReference>
<name>A0A4Y4B8C7_MICMQ</name>
<evidence type="ECO:0000313" key="3">
    <source>
        <dbReference type="Proteomes" id="UP000317410"/>
    </source>
</evidence>
<organism evidence="2 3">
    <name type="scientific">Microbacterium maritypicum</name>
    <name type="common">Microbacterium liquefaciens</name>
    <dbReference type="NCBI Taxonomy" id="33918"/>
    <lineage>
        <taxon>Bacteria</taxon>
        <taxon>Bacillati</taxon>
        <taxon>Actinomycetota</taxon>
        <taxon>Actinomycetes</taxon>
        <taxon>Micrococcales</taxon>
        <taxon>Microbacteriaceae</taxon>
        <taxon>Microbacterium</taxon>
    </lineage>
</organism>
<protein>
    <submittedName>
        <fullName evidence="2">Alpha/beta hydrolase</fullName>
    </submittedName>
</protein>
<dbReference type="Pfam" id="PF12697">
    <property type="entry name" value="Abhydrolase_6"/>
    <property type="match status" value="1"/>
</dbReference>
<dbReference type="GO" id="GO:0016020">
    <property type="term" value="C:membrane"/>
    <property type="evidence" value="ECO:0007669"/>
    <property type="project" value="TreeGrafter"/>
</dbReference>
<sequence>MHVETFGARDGHPLLLLHGGGVAGWMWEPLRTHLGEGVRVIVPDLPGHGRSADETYVSHTATTTALARVLEQEGRTATVVGFSFGAQLTVQLAALHPDRVGNAVVISAQAVPMRATHPTLALLSATAGLAKREWFARVQARQLFVPDELLDDYLQASGTISRETLLRSVEENLRFAPPDTWRSYPGAASILVGAKERSLMKRSAALLHASLPHSDLEVVDGCGHGIPLQRPAWLARHIAATFGDRPDVAGPPGR</sequence>
<dbReference type="Gene3D" id="3.40.50.1820">
    <property type="entry name" value="alpha/beta hydrolase"/>
    <property type="match status" value="1"/>
</dbReference>
<keyword evidence="2" id="KW-0378">Hydrolase</keyword>
<comment type="caution">
    <text evidence="2">The sequence shown here is derived from an EMBL/GenBank/DDBJ whole genome shotgun (WGS) entry which is preliminary data.</text>
</comment>
<reference evidence="2 3" key="1">
    <citation type="submission" date="2019-06" db="EMBL/GenBank/DDBJ databases">
        <title>Whole genome shotgun sequence of Microbacterium liquefaciens NBRC 15037.</title>
        <authorList>
            <person name="Hosoyama A."/>
            <person name="Uohara A."/>
            <person name="Ohji S."/>
            <person name="Ichikawa N."/>
        </authorList>
    </citation>
    <scope>NUCLEOTIDE SEQUENCE [LARGE SCALE GENOMIC DNA]</scope>
    <source>
        <strain evidence="2 3">NBRC 15037</strain>
    </source>
</reference>
<dbReference type="Proteomes" id="UP000317410">
    <property type="component" value="Unassembled WGS sequence"/>
</dbReference>
<gene>
    <name evidence="2" type="ORF">MLI01_14190</name>
</gene>
<feature type="domain" description="AB hydrolase-1" evidence="1">
    <location>
        <begin position="14"/>
        <end position="236"/>
    </location>
</feature>
<dbReference type="PRINTS" id="PR00111">
    <property type="entry name" value="ABHYDROLASE"/>
</dbReference>